<feature type="transmembrane region" description="Helical" evidence="7">
    <location>
        <begin position="449"/>
        <end position="471"/>
    </location>
</feature>
<keyword evidence="10" id="KW-1185">Reference proteome</keyword>
<dbReference type="FunFam" id="1.20.1250.20:FF:000034">
    <property type="entry name" value="MFS general substrate transporter"/>
    <property type="match status" value="1"/>
</dbReference>
<feature type="domain" description="Major facilitator superfamily (MFS) profile" evidence="8">
    <location>
        <begin position="63"/>
        <end position="475"/>
    </location>
</feature>
<feature type="transmembrane region" description="Helical" evidence="7">
    <location>
        <begin position="357"/>
        <end position="378"/>
    </location>
</feature>
<dbReference type="GO" id="GO:0022857">
    <property type="term" value="F:transmembrane transporter activity"/>
    <property type="evidence" value="ECO:0007669"/>
    <property type="project" value="InterPro"/>
</dbReference>
<evidence type="ECO:0000256" key="3">
    <source>
        <dbReference type="ARBA" id="ARBA00022692"/>
    </source>
</evidence>
<dbReference type="Gene3D" id="1.20.1250.20">
    <property type="entry name" value="MFS general substrate transporter like domains"/>
    <property type="match status" value="2"/>
</dbReference>
<accession>A0A6A6BE27</accession>
<feature type="transmembrane region" description="Helical" evidence="7">
    <location>
        <begin position="101"/>
        <end position="122"/>
    </location>
</feature>
<evidence type="ECO:0000313" key="10">
    <source>
        <dbReference type="Proteomes" id="UP000799438"/>
    </source>
</evidence>
<evidence type="ECO:0000256" key="7">
    <source>
        <dbReference type="SAM" id="Phobius"/>
    </source>
</evidence>
<feature type="transmembrane region" description="Helical" evidence="7">
    <location>
        <begin position="330"/>
        <end position="350"/>
    </location>
</feature>
<keyword evidence="3 7" id="KW-0812">Transmembrane</keyword>
<name>A0A6A6BE27_9PEZI</name>
<evidence type="ECO:0000256" key="4">
    <source>
        <dbReference type="ARBA" id="ARBA00022989"/>
    </source>
</evidence>
<evidence type="ECO:0000313" key="9">
    <source>
        <dbReference type="EMBL" id="KAF2141768.1"/>
    </source>
</evidence>
<dbReference type="SUPFAM" id="SSF103473">
    <property type="entry name" value="MFS general substrate transporter"/>
    <property type="match status" value="1"/>
</dbReference>
<dbReference type="Proteomes" id="UP000799438">
    <property type="component" value="Unassembled WGS sequence"/>
</dbReference>
<dbReference type="CDD" id="cd17327">
    <property type="entry name" value="MFS_FEN2_like"/>
    <property type="match status" value="1"/>
</dbReference>
<gene>
    <name evidence="9" type="ORF">K452DRAFT_228097</name>
</gene>
<dbReference type="PANTHER" id="PTHR43791:SF19">
    <property type="entry name" value="TRANSPORTER, PUTATIVE (AFU_ORTHOLOGUE AFUA_1G01812)-RELATED"/>
    <property type="match status" value="1"/>
</dbReference>
<feature type="transmembrane region" description="Helical" evidence="7">
    <location>
        <begin position="294"/>
        <end position="318"/>
    </location>
</feature>
<keyword evidence="2" id="KW-0813">Transport</keyword>
<dbReference type="Pfam" id="PF07690">
    <property type="entry name" value="MFS_1"/>
    <property type="match status" value="1"/>
</dbReference>
<comment type="subcellular location">
    <subcellularLocation>
        <location evidence="1">Membrane</location>
        <topology evidence="1">Multi-pass membrane protein</topology>
    </subcellularLocation>
</comment>
<dbReference type="EMBL" id="ML995486">
    <property type="protein sequence ID" value="KAF2141768.1"/>
    <property type="molecule type" value="Genomic_DNA"/>
</dbReference>
<feature type="compositionally biased region" description="Basic and acidic residues" evidence="6">
    <location>
        <begin position="21"/>
        <end position="37"/>
    </location>
</feature>
<dbReference type="PROSITE" id="PS50850">
    <property type="entry name" value="MFS"/>
    <property type="match status" value="1"/>
</dbReference>
<feature type="transmembrane region" description="Helical" evidence="7">
    <location>
        <begin position="417"/>
        <end position="437"/>
    </location>
</feature>
<organism evidence="9 10">
    <name type="scientific">Aplosporella prunicola CBS 121167</name>
    <dbReference type="NCBI Taxonomy" id="1176127"/>
    <lineage>
        <taxon>Eukaryota</taxon>
        <taxon>Fungi</taxon>
        <taxon>Dikarya</taxon>
        <taxon>Ascomycota</taxon>
        <taxon>Pezizomycotina</taxon>
        <taxon>Dothideomycetes</taxon>
        <taxon>Dothideomycetes incertae sedis</taxon>
        <taxon>Botryosphaeriales</taxon>
        <taxon>Aplosporellaceae</taxon>
        <taxon>Aplosporella</taxon>
    </lineage>
</organism>
<dbReference type="GO" id="GO:0016020">
    <property type="term" value="C:membrane"/>
    <property type="evidence" value="ECO:0007669"/>
    <property type="project" value="UniProtKB-SubCell"/>
</dbReference>
<feature type="transmembrane region" description="Helical" evidence="7">
    <location>
        <begin position="222"/>
        <end position="244"/>
    </location>
</feature>
<evidence type="ECO:0000259" key="8">
    <source>
        <dbReference type="PROSITE" id="PS50850"/>
    </source>
</evidence>
<keyword evidence="5 7" id="KW-0472">Membrane</keyword>
<keyword evidence="4 7" id="KW-1133">Transmembrane helix</keyword>
<dbReference type="GeneID" id="54294433"/>
<reference evidence="9" key="1">
    <citation type="journal article" date="2020" name="Stud. Mycol.">
        <title>101 Dothideomycetes genomes: a test case for predicting lifestyles and emergence of pathogens.</title>
        <authorList>
            <person name="Haridas S."/>
            <person name="Albert R."/>
            <person name="Binder M."/>
            <person name="Bloem J."/>
            <person name="Labutti K."/>
            <person name="Salamov A."/>
            <person name="Andreopoulos B."/>
            <person name="Baker S."/>
            <person name="Barry K."/>
            <person name="Bills G."/>
            <person name="Bluhm B."/>
            <person name="Cannon C."/>
            <person name="Castanera R."/>
            <person name="Culley D."/>
            <person name="Daum C."/>
            <person name="Ezra D."/>
            <person name="Gonzalez J."/>
            <person name="Henrissat B."/>
            <person name="Kuo A."/>
            <person name="Liang C."/>
            <person name="Lipzen A."/>
            <person name="Lutzoni F."/>
            <person name="Magnuson J."/>
            <person name="Mondo S."/>
            <person name="Nolan M."/>
            <person name="Ohm R."/>
            <person name="Pangilinan J."/>
            <person name="Park H.-J."/>
            <person name="Ramirez L."/>
            <person name="Alfaro M."/>
            <person name="Sun H."/>
            <person name="Tritt A."/>
            <person name="Yoshinaga Y."/>
            <person name="Zwiers L.-H."/>
            <person name="Turgeon B."/>
            <person name="Goodwin S."/>
            <person name="Spatafora J."/>
            <person name="Crous P."/>
            <person name="Grigoriev I."/>
        </authorList>
    </citation>
    <scope>NUCLEOTIDE SEQUENCE</scope>
    <source>
        <strain evidence="9">CBS 121167</strain>
    </source>
</reference>
<dbReference type="RefSeq" id="XP_033397480.1">
    <property type="nucleotide sequence ID" value="XM_033536937.1"/>
</dbReference>
<evidence type="ECO:0000256" key="5">
    <source>
        <dbReference type="ARBA" id="ARBA00023136"/>
    </source>
</evidence>
<evidence type="ECO:0000256" key="2">
    <source>
        <dbReference type="ARBA" id="ARBA00022448"/>
    </source>
</evidence>
<dbReference type="AlphaFoldDB" id="A0A6A6BE27"/>
<dbReference type="FunFam" id="1.20.1250.20:FF:000068">
    <property type="entry name" value="MFS general substrate transporter"/>
    <property type="match status" value="1"/>
</dbReference>
<feature type="region of interest" description="Disordered" evidence="6">
    <location>
        <begin position="1"/>
        <end position="39"/>
    </location>
</feature>
<feature type="transmembrane region" description="Helical" evidence="7">
    <location>
        <begin position="155"/>
        <end position="177"/>
    </location>
</feature>
<protein>
    <recommendedName>
        <fullName evidence="8">Major facilitator superfamily (MFS) profile domain-containing protein</fullName>
    </recommendedName>
</protein>
<evidence type="ECO:0000256" key="6">
    <source>
        <dbReference type="SAM" id="MobiDB-lite"/>
    </source>
</evidence>
<dbReference type="InterPro" id="IPR036259">
    <property type="entry name" value="MFS_trans_sf"/>
</dbReference>
<feature type="transmembrane region" description="Helical" evidence="7">
    <location>
        <begin position="129"/>
        <end position="149"/>
    </location>
</feature>
<proteinExistence type="predicted"/>
<feature type="transmembrane region" description="Helical" evidence="7">
    <location>
        <begin position="189"/>
        <end position="210"/>
    </location>
</feature>
<feature type="transmembrane region" description="Helical" evidence="7">
    <location>
        <begin position="384"/>
        <end position="405"/>
    </location>
</feature>
<dbReference type="PANTHER" id="PTHR43791">
    <property type="entry name" value="PERMEASE-RELATED"/>
    <property type="match status" value="1"/>
</dbReference>
<feature type="transmembrane region" description="Helical" evidence="7">
    <location>
        <begin position="507"/>
        <end position="538"/>
    </location>
</feature>
<dbReference type="OrthoDB" id="2962993at2759"/>
<evidence type="ECO:0000256" key="1">
    <source>
        <dbReference type="ARBA" id="ARBA00004141"/>
    </source>
</evidence>
<dbReference type="InterPro" id="IPR011701">
    <property type="entry name" value="MFS"/>
</dbReference>
<sequence>MSSGRFDSGKPPLFPSDEETSVEHGELENVDLEHLPPDPDVGLSDEERAKLDRQVLWKLDLKLIPWLCLLYLISFLDRTNIGNAKIDGLQEDLHMTNDQYNIALTIFFISYSVFEPLTNVLLKRMRPNIFLPLIMFAWGICMTCMGLVHNAAGLYATRFFLGLAEAGLFPGINYYLSTYYRRSEFGARAAIFFSAAAVAGSFGGLLAAAIAKMNGIGGKPGWAWIFILEGLATIIVGIASYWMVHDFPAEAKFLSPEDKARVLRRLAADKQSSAAHEEFQMSYFWASVKDWKTWAYAVIYMGADAPLYAFSLFLPTIISQMGYTSTKANLLSVPPYAAAAILTIIIGFVADRTGKRGYCNIGTSLIGIAGFAMLIGSATPGVQYAGTFLGALGIYPTISNTISWASNNVEGVYKRGVTIGFVIGWGNLNGVVSSNIYRQEDKPRFFVGHGVVLAYLTLFLLGGSVCTHLALRRENRLRRRGERDDWVEGRGRKEVELLGDKRFVRPFFVLGIAVLTWCAQARFLIHALALAGVSFAVLRRYQDQAGFSRLVAPSSRFRAQKQLLCSRSQTLKAH</sequence>
<dbReference type="InterPro" id="IPR020846">
    <property type="entry name" value="MFS_dom"/>
</dbReference>